<keyword evidence="1" id="KW-0808">Transferase</keyword>
<dbReference type="Proteomes" id="UP000295008">
    <property type="component" value="Unassembled WGS sequence"/>
</dbReference>
<keyword evidence="1" id="KW-0548">Nucleotidyltransferase</keyword>
<dbReference type="PIRSF" id="PIRSF000812">
    <property type="entry name" value="AAD"/>
    <property type="match status" value="1"/>
</dbReference>
<dbReference type="EMBL" id="SLUN01000010">
    <property type="protein sequence ID" value="TCL70019.1"/>
    <property type="molecule type" value="Genomic_DNA"/>
</dbReference>
<sequence length="290" mass="32992">MRSEAEMMGLILRVAGADERIRAVALNGSRANPRAPRDLLQDYDIVYLVTEVEPFTQDPGWVDVFGERIIMQTPDTMTLMPSDSDGRFHYLMQFRDGNRIDLTLIPLSQREAYCREDSLTVILLDKDGSLPELPAPDDTAYRIKPPSPVQFADCCNEFWWIAVYVAKGLWRREILYAKEHLDGYLRPMLRLMLEWQAGIATGFTVSAGKCGKYLERYLPGESWRALLATYAGAGYAETWEALFTACGLFRRTAREVAGHFGYAYPEAEDERVSAYLRRIRELPRGAVSPD</sequence>
<protein>
    <submittedName>
        <fullName evidence="1">Aminoglycoside 6-adenylyltransferase</fullName>
    </submittedName>
</protein>
<dbReference type="Gene3D" id="3.30.460.10">
    <property type="entry name" value="Beta Polymerase, domain 2"/>
    <property type="match status" value="1"/>
</dbReference>
<reference evidence="1 2" key="1">
    <citation type="submission" date="2019-03" db="EMBL/GenBank/DDBJ databases">
        <title>Genomic Encyclopedia of Type Strains, Phase IV (KMG-IV): sequencing the most valuable type-strain genomes for metagenomic binning, comparative biology and taxonomic classification.</title>
        <authorList>
            <person name="Goeker M."/>
        </authorList>
    </citation>
    <scope>NUCLEOTIDE SEQUENCE [LARGE SCALE GENOMIC DNA]</scope>
    <source>
        <strain evidence="1 2">LX-B</strain>
    </source>
</reference>
<dbReference type="RefSeq" id="WP_132014109.1">
    <property type="nucleotide sequence ID" value="NZ_SLUN01000010.1"/>
</dbReference>
<dbReference type="SUPFAM" id="SSF81631">
    <property type="entry name" value="PAP/OAS1 substrate-binding domain"/>
    <property type="match status" value="1"/>
</dbReference>
<dbReference type="InterPro" id="IPR043519">
    <property type="entry name" value="NT_sf"/>
</dbReference>
<dbReference type="SUPFAM" id="SSF81301">
    <property type="entry name" value="Nucleotidyltransferase"/>
    <property type="match status" value="1"/>
</dbReference>
<keyword evidence="2" id="KW-1185">Reference proteome</keyword>
<dbReference type="AlphaFoldDB" id="A0A4R1RUD6"/>
<organism evidence="1 2">
    <name type="scientific">Hydrogenispora ethanolica</name>
    <dbReference type="NCBI Taxonomy" id="1082276"/>
    <lineage>
        <taxon>Bacteria</taxon>
        <taxon>Bacillati</taxon>
        <taxon>Bacillota</taxon>
        <taxon>Hydrogenispora</taxon>
    </lineage>
</organism>
<proteinExistence type="predicted"/>
<gene>
    <name evidence="1" type="ORF">EDC14_10108</name>
</gene>
<dbReference type="OrthoDB" id="9776406at2"/>
<evidence type="ECO:0000313" key="2">
    <source>
        <dbReference type="Proteomes" id="UP000295008"/>
    </source>
</evidence>
<dbReference type="GO" id="GO:0016779">
    <property type="term" value="F:nucleotidyltransferase activity"/>
    <property type="evidence" value="ECO:0007669"/>
    <property type="project" value="UniProtKB-KW"/>
</dbReference>
<comment type="caution">
    <text evidence="1">The sequence shown here is derived from an EMBL/GenBank/DDBJ whole genome shotgun (WGS) entry which is preliminary data.</text>
</comment>
<name>A0A4R1RUD6_HYDET</name>
<dbReference type="Pfam" id="PF04439">
    <property type="entry name" value="Adenyl_transf"/>
    <property type="match status" value="1"/>
</dbReference>
<dbReference type="InterPro" id="IPR007530">
    <property type="entry name" value="Aminoglycoside_adenylylTfrase"/>
</dbReference>
<accession>A0A4R1RUD6</accession>
<dbReference type="Gene3D" id="1.20.120.330">
    <property type="entry name" value="Nucleotidyltransferases domain 2"/>
    <property type="match status" value="1"/>
</dbReference>
<evidence type="ECO:0000313" key="1">
    <source>
        <dbReference type="EMBL" id="TCL70019.1"/>
    </source>
</evidence>